<keyword evidence="2" id="KW-1185">Reference proteome</keyword>
<organism evidence="1 2">
    <name type="scientific">Caenorhabditis japonica</name>
    <dbReference type="NCBI Taxonomy" id="281687"/>
    <lineage>
        <taxon>Eukaryota</taxon>
        <taxon>Metazoa</taxon>
        <taxon>Ecdysozoa</taxon>
        <taxon>Nematoda</taxon>
        <taxon>Chromadorea</taxon>
        <taxon>Rhabditida</taxon>
        <taxon>Rhabditina</taxon>
        <taxon>Rhabditomorpha</taxon>
        <taxon>Rhabditoidea</taxon>
        <taxon>Rhabditidae</taxon>
        <taxon>Peloderinae</taxon>
        <taxon>Caenorhabditis</taxon>
    </lineage>
</organism>
<dbReference type="AlphaFoldDB" id="A0A8R1EK65"/>
<protein>
    <submittedName>
        <fullName evidence="1">Uncharacterized protein</fullName>
    </submittedName>
</protein>
<reference evidence="2" key="1">
    <citation type="submission" date="2010-08" db="EMBL/GenBank/DDBJ databases">
        <authorList>
            <consortium name="Caenorhabditis japonica Sequencing Consortium"/>
            <person name="Wilson R.K."/>
        </authorList>
    </citation>
    <scope>NUCLEOTIDE SEQUENCE [LARGE SCALE GENOMIC DNA]</scope>
    <source>
        <strain evidence="2">DF5081</strain>
    </source>
</reference>
<dbReference type="Proteomes" id="UP000005237">
    <property type="component" value="Unassembled WGS sequence"/>
</dbReference>
<proteinExistence type="predicted"/>
<evidence type="ECO:0000313" key="2">
    <source>
        <dbReference type="Proteomes" id="UP000005237"/>
    </source>
</evidence>
<sequence length="67" mass="7612">MGSKLLIEMAGYVLIPWTTEDGSWPVLRLMAEIPEAHATLLIALSLASWWLQQQQIQCSERNMIEKA</sequence>
<evidence type="ECO:0000313" key="1">
    <source>
        <dbReference type="EnsemblMetazoa" id="CJA37595.1"/>
    </source>
</evidence>
<dbReference type="EnsemblMetazoa" id="CJA37595.1">
    <property type="protein sequence ID" value="CJA37595.1"/>
    <property type="gene ID" value="WBGene00213442"/>
</dbReference>
<accession>A0A8R1EK65</accession>
<reference evidence="1" key="2">
    <citation type="submission" date="2022-06" db="UniProtKB">
        <authorList>
            <consortium name="EnsemblMetazoa"/>
        </authorList>
    </citation>
    <scope>IDENTIFICATION</scope>
    <source>
        <strain evidence="1">DF5081</strain>
    </source>
</reference>
<name>A0A8R1EK65_CAEJA</name>